<evidence type="ECO:0000259" key="1">
    <source>
        <dbReference type="PROSITE" id="PS51186"/>
    </source>
</evidence>
<evidence type="ECO:0000313" key="2">
    <source>
        <dbReference type="EMBL" id="SDM10343.1"/>
    </source>
</evidence>
<dbReference type="InterPro" id="IPR000182">
    <property type="entry name" value="GNAT_dom"/>
</dbReference>
<dbReference type="PROSITE" id="PS51186">
    <property type="entry name" value="GNAT"/>
    <property type="match status" value="1"/>
</dbReference>
<dbReference type="PANTHER" id="PTHR42791">
    <property type="entry name" value="GNAT FAMILY ACETYLTRANSFERASE"/>
    <property type="match status" value="1"/>
</dbReference>
<dbReference type="AlphaFoldDB" id="A0A1G9QH79"/>
<proteinExistence type="predicted"/>
<dbReference type="RefSeq" id="WP_090701813.1">
    <property type="nucleotide sequence ID" value="NZ_FNHH01000006.1"/>
</dbReference>
<dbReference type="STRING" id="990371.SAMN05421813_10637"/>
<evidence type="ECO:0000313" key="3">
    <source>
        <dbReference type="Proteomes" id="UP000199226"/>
    </source>
</evidence>
<keyword evidence="2" id="KW-0012">Acyltransferase</keyword>
<dbReference type="InterPro" id="IPR016181">
    <property type="entry name" value="Acyl_CoA_acyltransferase"/>
</dbReference>
<dbReference type="SUPFAM" id="SSF55729">
    <property type="entry name" value="Acyl-CoA N-acyltransferases (Nat)"/>
    <property type="match status" value="1"/>
</dbReference>
<keyword evidence="2" id="KW-0808">Transferase</keyword>
<name>A0A1G9QH79_9SPHI</name>
<dbReference type="OrthoDB" id="9796171at2"/>
<dbReference type="PANTHER" id="PTHR42791:SF1">
    <property type="entry name" value="N-ACETYLTRANSFERASE DOMAIN-CONTAINING PROTEIN"/>
    <property type="match status" value="1"/>
</dbReference>
<reference evidence="3" key="1">
    <citation type="submission" date="2016-10" db="EMBL/GenBank/DDBJ databases">
        <authorList>
            <person name="Varghese N."/>
            <person name="Submissions S."/>
        </authorList>
    </citation>
    <scope>NUCLEOTIDE SEQUENCE [LARGE SCALE GENOMIC DNA]</scope>
    <source>
        <strain evidence="3">DSM 24536</strain>
    </source>
</reference>
<feature type="domain" description="N-acetyltransferase" evidence="1">
    <location>
        <begin position="5"/>
        <end position="143"/>
    </location>
</feature>
<gene>
    <name evidence="2" type="ORF">SAMN05421813_10637</name>
</gene>
<sequence>MQQSIEVRRVSDAEELEHVFAIRRKVFVDEQNCPPELEWEYEDESVHFLGTVNGEPAAASRWRKTDKGYKLERFAVLKEYRGVGLGKALVGAVLKDLPKDATYVYLHAQLAAMPLYAKFGFEKAGEQFEEAGIQHFKMVLDELSVNSYQLTVNS</sequence>
<dbReference type="GO" id="GO:0016747">
    <property type="term" value="F:acyltransferase activity, transferring groups other than amino-acyl groups"/>
    <property type="evidence" value="ECO:0007669"/>
    <property type="project" value="InterPro"/>
</dbReference>
<dbReference type="EMBL" id="FNHH01000006">
    <property type="protein sequence ID" value="SDM10343.1"/>
    <property type="molecule type" value="Genomic_DNA"/>
</dbReference>
<dbReference type="Gene3D" id="3.40.630.30">
    <property type="match status" value="1"/>
</dbReference>
<dbReference type="CDD" id="cd04301">
    <property type="entry name" value="NAT_SF"/>
    <property type="match status" value="1"/>
</dbReference>
<dbReference type="InterPro" id="IPR052523">
    <property type="entry name" value="Trichothecene_AcTrans"/>
</dbReference>
<protein>
    <submittedName>
        <fullName evidence="2">Predicted N-acyltransferase, GNAT family</fullName>
    </submittedName>
</protein>
<accession>A0A1G9QH79</accession>
<dbReference type="Pfam" id="PF13673">
    <property type="entry name" value="Acetyltransf_10"/>
    <property type="match status" value="1"/>
</dbReference>
<keyword evidence="3" id="KW-1185">Reference proteome</keyword>
<dbReference type="Proteomes" id="UP000199226">
    <property type="component" value="Unassembled WGS sequence"/>
</dbReference>
<organism evidence="2 3">
    <name type="scientific">Daejeonella rubra</name>
    <dbReference type="NCBI Taxonomy" id="990371"/>
    <lineage>
        <taxon>Bacteria</taxon>
        <taxon>Pseudomonadati</taxon>
        <taxon>Bacteroidota</taxon>
        <taxon>Sphingobacteriia</taxon>
        <taxon>Sphingobacteriales</taxon>
        <taxon>Sphingobacteriaceae</taxon>
        <taxon>Daejeonella</taxon>
    </lineage>
</organism>